<dbReference type="InterPro" id="IPR012337">
    <property type="entry name" value="RNaseH-like_sf"/>
</dbReference>
<evidence type="ECO:0000313" key="2">
    <source>
        <dbReference type="EnsemblMetazoa" id="XP_038077199.1"/>
    </source>
</evidence>
<dbReference type="GeneID" id="119745047"/>
<dbReference type="FunFam" id="1.10.340.70:FF:000003">
    <property type="entry name" value="Protein CBG25708"/>
    <property type="match status" value="1"/>
</dbReference>
<dbReference type="OrthoDB" id="10053647at2759"/>
<dbReference type="OMA" id="WPRITED"/>
<dbReference type="GO" id="GO:0015074">
    <property type="term" value="P:DNA integration"/>
    <property type="evidence" value="ECO:0007669"/>
    <property type="project" value="InterPro"/>
</dbReference>
<dbReference type="RefSeq" id="XP_038077199.1">
    <property type="nucleotide sequence ID" value="XM_038221271.1"/>
</dbReference>
<feature type="domain" description="Integrase catalytic" evidence="1">
    <location>
        <begin position="108"/>
        <end position="229"/>
    </location>
</feature>
<dbReference type="Pfam" id="PF00665">
    <property type="entry name" value="rve"/>
    <property type="match status" value="1"/>
</dbReference>
<dbReference type="Proteomes" id="UP000887568">
    <property type="component" value="Unplaced"/>
</dbReference>
<dbReference type="Pfam" id="PF17921">
    <property type="entry name" value="Integrase_H2C2"/>
    <property type="match status" value="1"/>
</dbReference>
<organism evidence="2 3">
    <name type="scientific">Patiria miniata</name>
    <name type="common">Bat star</name>
    <name type="synonym">Asterina miniata</name>
    <dbReference type="NCBI Taxonomy" id="46514"/>
    <lineage>
        <taxon>Eukaryota</taxon>
        <taxon>Metazoa</taxon>
        <taxon>Echinodermata</taxon>
        <taxon>Eleutherozoa</taxon>
        <taxon>Asterozoa</taxon>
        <taxon>Asteroidea</taxon>
        <taxon>Valvatacea</taxon>
        <taxon>Valvatida</taxon>
        <taxon>Asterinidae</taxon>
        <taxon>Patiria</taxon>
    </lineage>
</organism>
<proteinExistence type="predicted"/>
<evidence type="ECO:0000259" key="1">
    <source>
        <dbReference type="PROSITE" id="PS50994"/>
    </source>
</evidence>
<dbReference type="PANTHER" id="PTHR37984">
    <property type="entry name" value="PROTEIN CBG26694"/>
    <property type="match status" value="1"/>
</dbReference>
<dbReference type="AlphaFoldDB" id="A0A914BM52"/>
<reference evidence="2" key="1">
    <citation type="submission" date="2022-11" db="UniProtKB">
        <authorList>
            <consortium name="EnsemblMetazoa"/>
        </authorList>
    </citation>
    <scope>IDENTIFICATION</scope>
</reference>
<dbReference type="Gene3D" id="1.10.340.70">
    <property type="match status" value="1"/>
</dbReference>
<dbReference type="Gene3D" id="3.30.420.10">
    <property type="entry name" value="Ribonuclease H-like superfamily/Ribonuclease H"/>
    <property type="match status" value="1"/>
</dbReference>
<accession>A0A914BM52</accession>
<dbReference type="GO" id="GO:0003676">
    <property type="term" value="F:nucleic acid binding"/>
    <property type="evidence" value="ECO:0007669"/>
    <property type="project" value="InterPro"/>
</dbReference>
<dbReference type="InterPro" id="IPR041588">
    <property type="entry name" value="Integrase_H2C2"/>
</dbReference>
<dbReference type="InterPro" id="IPR001584">
    <property type="entry name" value="Integrase_cat-core"/>
</dbReference>
<dbReference type="PROSITE" id="PS50994">
    <property type="entry name" value="INTEGRASE"/>
    <property type="match status" value="1"/>
</dbReference>
<name>A0A914BM52_PATMI</name>
<dbReference type="InterPro" id="IPR036397">
    <property type="entry name" value="RNaseH_sf"/>
</dbReference>
<dbReference type="PANTHER" id="PTHR37984:SF8">
    <property type="entry name" value="CCHC-TYPE DOMAIN-CONTAINING PROTEIN"/>
    <property type="match status" value="1"/>
</dbReference>
<evidence type="ECO:0000313" key="3">
    <source>
        <dbReference type="Proteomes" id="UP000887568"/>
    </source>
</evidence>
<protein>
    <recommendedName>
        <fullName evidence="1">Integrase catalytic domain-containing protein</fullName>
    </recommendedName>
</protein>
<dbReference type="InterPro" id="IPR050951">
    <property type="entry name" value="Retrovirus_Pol_polyprotein"/>
</dbReference>
<dbReference type="EnsemblMetazoa" id="XM_038221271.1">
    <property type="protein sequence ID" value="XP_038077199.1"/>
    <property type="gene ID" value="LOC119745047"/>
</dbReference>
<dbReference type="SUPFAM" id="SSF53098">
    <property type="entry name" value="Ribonuclease H-like"/>
    <property type="match status" value="1"/>
</dbReference>
<sequence length="229" mass="26129">MVITRWPSNKQEVPLCIREYWPYRDELATQNGIIFRGTRVVIPTNMRRDLIVRAHASHLGTQSTINKAREIMFWPHMSQELTEAIQKCPSCQEAQPANCKEPLMTHPLPTVPWQVVATDCFELDGQSYCVFVDLYSDFIEVVELENMTTETLVKKTKPVFATHGILATLISDNGPNLASREFSQFAREWDFRHITISPHLSRANGKAESAVKIAKGLIKRSKRDGGDMW</sequence>
<keyword evidence="3" id="KW-1185">Reference proteome</keyword>